<feature type="transmembrane region" description="Helical" evidence="1">
    <location>
        <begin position="222"/>
        <end position="241"/>
    </location>
</feature>
<dbReference type="Proteomes" id="UP000245962">
    <property type="component" value="Unassembled WGS sequence"/>
</dbReference>
<keyword evidence="1" id="KW-0812">Transmembrane</keyword>
<gene>
    <name evidence="2" type="ORF">DDV96_13205</name>
</gene>
<feature type="transmembrane region" description="Helical" evidence="1">
    <location>
        <begin position="153"/>
        <end position="173"/>
    </location>
</feature>
<feature type="transmembrane region" description="Helical" evidence="1">
    <location>
        <begin position="128"/>
        <end position="147"/>
    </location>
</feature>
<proteinExistence type="predicted"/>
<keyword evidence="3" id="KW-1185">Reference proteome</keyword>
<evidence type="ECO:0000256" key="1">
    <source>
        <dbReference type="SAM" id="Phobius"/>
    </source>
</evidence>
<feature type="transmembrane region" description="Helical" evidence="1">
    <location>
        <begin position="12"/>
        <end position="31"/>
    </location>
</feature>
<feature type="transmembrane region" description="Helical" evidence="1">
    <location>
        <begin position="68"/>
        <end position="92"/>
    </location>
</feature>
<protein>
    <recommendedName>
        <fullName evidence="4">Prenyltransferase</fullName>
    </recommendedName>
</protein>
<feature type="transmembrane region" description="Helical" evidence="1">
    <location>
        <begin position="37"/>
        <end position="56"/>
    </location>
</feature>
<evidence type="ECO:0008006" key="4">
    <source>
        <dbReference type="Google" id="ProtNLM"/>
    </source>
</evidence>
<dbReference type="AlphaFoldDB" id="A0A2U0HWX2"/>
<evidence type="ECO:0000313" key="3">
    <source>
        <dbReference type="Proteomes" id="UP000245962"/>
    </source>
</evidence>
<feature type="transmembrane region" description="Helical" evidence="1">
    <location>
        <begin position="253"/>
        <end position="273"/>
    </location>
</feature>
<comment type="caution">
    <text evidence="2">The sequence shown here is derived from an EMBL/GenBank/DDBJ whole genome shotgun (WGS) entry which is preliminary data.</text>
</comment>
<feature type="transmembrane region" description="Helical" evidence="1">
    <location>
        <begin position="98"/>
        <end position="116"/>
    </location>
</feature>
<name>A0A2U0HWX2_9FLAO</name>
<dbReference type="EMBL" id="QEHR01000009">
    <property type="protein sequence ID" value="PVW13319.1"/>
    <property type="molecule type" value="Genomic_DNA"/>
</dbReference>
<organism evidence="2 3">
    <name type="scientific">Marixanthomonas spongiae</name>
    <dbReference type="NCBI Taxonomy" id="2174845"/>
    <lineage>
        <taxon>Bacteria</taxon>
        <taxon>Pseudomonadati</taxon>
        <taxon>Bacteroidota</taxon>
        <taxon>Flavobacteriia</taxon>
        <taxon>Flavobacteriales</taxon>
        <taxon>Flavobacteriaceae</taxon>
        <taxon>Marixanthomonas</taxon>
    </lineage>
</organism>
<reference evidence="2 3" key="1">
    <citation type="submission" date="2018-04" db="EMBL/GenBank/DDBJ databases">
        <title>Marixanthomonas spongiae HN-E44 sp. nov., isolated from a marine sponge.</title>
        <authorList>
            <person name="Luo L."/>
            <person name="Zhuang L."/>
        </authorList>
    </citation>
    <scope>NUCLEOTIDE SEQUENCE [LARGE SCALE GENOMIC DNA]</scope>
    <source>
        <strain evidence="2 3">HN-E44</strain>
    </source>
</reference>
<evidence type="ECO:0000313" key="2">
    <source>
        <dbReference type="EMBL" id="PVW13319.1"/>
    </source>
</evidence>
<accession>A0A2U0HWX2</accession>
<sequence>MTALKRIFEFYINSSIHVALAVISLVAITVLEYGLQLSTAFWFFVFFGVITAYNFVKYAPIAGLHHRSLASSLKAIQVFSFICFGALVYFGLQLRLKTLLVTCFFGAMTILYAIPILKKKSLRTVKGLKIFVVAAVWAGVTVMVPFIQAEISWTADVWITFVQRFFLVIVLTIPFEIRDLPYDASMLGTLPQTLGITGTNTMVAVLAGIGFIIEGFKDELYLPYSLSLLFICLQASFAVFFAKREQSKYYASFWVEALPILWLVVFFLLHHFLP</sequence>
<keyword evidence="1" id="KW-0472">Membrane</keyword>
<keyword evidence="1" id="KW-1133">Transmembrane helix</keyword>
<feature type="transmembrane region" description="Helical" evidence="1">
    <location>
        <begin position="194"/>
        <end position="216"/>
    </location>
</feature>